<dbReference type="PATRIC" id="fig|1149862.3.peg.2447"/>
<evidence type="ECO:0000313" key="1">
    <source>
        <dbReference type="EMBL" id="EIW18311.1"/>
    </source>
</evidence>
<gene>
    <name evidence="1" type="ORF">FB4_3485</name>
</gene>
<dbReference type="Proteomes" id="UP000004324">
    <property type="component" value="Unassembled WGS sequence"/>
</dbReference>
<reference evidence="1 2" key="1">
    <citation type="journal article" date="2012" name="J. Bacteriol.">
        <title>Draft Genome Sequences for Two Metal-Reducing Pelosinus fermentans Strains Isolated from a Cr(VI)-Contaminated Site and for Type Strain R7.</title>
        <authorList>
            <person name="Brown S.D."/>
            <person name="Podar M."/>
            <person name="Klingeman D.M."/>
            <person name="Johnson C.M."/>
            <person name="Yang Z.K."/>
            <person name="Utturkar S.M."/>
            <person name="Land M.L."/>
            <person name="Mosher J.J."/>
            <person name="Hurt R.A.Jr."/>
            <person name="Phelps T.J."/>
            <person name="Palumbo A.V."/>
            <person name="Arkin A.P."/>
            <person name="Hazen T.C."/>
            <person name="Elias D.A."/>
        </authorList>
    </citation>
    <scope>NUCLEOTIDE SEQUENCE [LARGE SCALE GENOMIC DNA]</scope>
    <source>
        <strain evidence="1 2">B4</strain>
    </source>
</reference>
<organism evidence="1 2">
    <name type="scientific">Pelosinus fermentans B4</name>
    <dbReference type="NCBI Taxonomy" id="1149862"/>
    <lineage>
        <taxon>Bacteria</taxon>
        <taxon>Bacillati</taxon>
        <taxon>Bacillota</taxon>
        <taxon>Negativicutes</taxon>
        <taxon>Selenomonadales</taxon>
        <taxon>Sporomusaceae</taxon>
        <taxon>Pelosinus</taxon>
    </lineage>
</organism>
<protein>
    <submittedName>
        <fullName evidence="1">Uncharacterized protein</fullName>
    </submittedName>
</protein>
<dbReference type="RefSeq" id="WP_007934464.1">
    <property type="nucleotide sequence ID" value="NZ_AKVJ01000027.1"/>
</dbReference>
<dbReference type="EMBL" id="AKVJ01000027">
    <property type="protein sequence ID" value="EIW18311.1"/>
    <property type="molecule type" value="Genomic_DNA"/>
</dbReference>
<proteinExistence type="predicted"/>
<dbReference type="AlphaFoldDB" id="I9LDC1"/>
<comment type="caution">
    <text evidence="1">The sequence shown here is derived from an EMBL/GenBank/DDBJ whole genome shotgun (WGS) entry which is preliminary data.</text>
</comment>
<name>I9LDC1_9FIRM</name>
<evidence type="ECO:0000313" key="2">
    <source>
        <dbReference type="Proteomes" id="UP000004324"/>
    </source>
</evidence>
<accession>I9LDC1</accession>
<sequence length="141" mass="14809">MDRSDLPNRTPDYYTISVCEGPGVGSIQSITIDYYGNVYGGVGMALGKSGTFFTGSVIVGWLSTPERPKEDTLKGFCNGAANNVSAGALFGYGRTYSNGITGTEFGFFAPQIGTSHMDSTSIGSVKSFIDSLSGFIPGQDE</sequence>
<keyword evidence="2" id="KW-1185">Reference proteome</keyword>